<proteinExistence type="predicted"/>
<keyword evidence="2" id="KW-1185">Reference proteome</keyword>
<evidence type="ECO:0000313" key="1">
    <source>
        <dbReference type="EMBL" id="CAG8492616.1"/>
    </source>
</evidence>
<dbReference type="EMBL" id="CAJVPM010002791">
    <property type="protein sequence ID" value="CAG8492616.1"/>
    <property type="molecule type" value="Genomic_DNA"/>
</dbReference>
<reference evidence="1" key="1">
    <citation type="submission" date="2021-06" db="EMBL/GenBank/DDBJ databases">
        <authorList>
            <person name="Kallberg Y."/>
            <person name="Tangrot J."/>
            <person name="Rosling A."/>
        </authorList>
    </citation>
    <scope>NUCLEOTIDE SEQUENCE</scope>
    <source>
        <strain evidence="1">AU212A</strain>
    </source>
</reference>
<comment type="caution">
    <text evidence="1">The sequence shown here is derived from an EMBL/GenBank/DDBJ whole genome shotgun (WGS) entry which is preliminary data.</text>
</comment>
<accession>A0ACA9KW35</accession>
<evidence type="ECO:0000313" key="2">
    <source>
        <dbReference type="Proteomes" id="UP000789860"/>
    </source>
</evidence>
<dbReference type="Proteomes" id="UP000789860">
    <property type="component" value="Unassembled WGS sequence"/>
</dbReference>
<protein>
    <submittedName>
        <fullName evidence="1">3343_t:CDS:1</fullName>
    </submittedName>
</protein>
<organism evidence="1 2">
    <name type="scientific">Scutellospora calospora</name>
    <dbReference type="NCBI Taxonomy" id="85575"/>
    <lineage>
        <taxon>Eukaryota</taxon>
        <taxon>Fungi</taxon>
        <taxon>Fungi incertae sedis</taxon>
        <taxon>Mucoromycota</taxon>
        <taxon>Glomeromycotina</taxon>
        <taxon>Glomeromycetes</taxon>
        <taxon>Diversisporales</taxon>
        <taxon>Gigasporaceae</taxon>
        <taxon>Scutellospora</taxon>
    </lineage>
</organism>
<gene>
    <name evidence="1" type="ORF">SCALOS_LOCUS2889</name>
</gene>
<sequence>TVREKLMILDYLENNNNKLLQVALYVEKLHSGKQAKYSDLEDKLFNWINETRASGNPVTCYLINKKAIDLSQHERKTTIAQHLAPDLIDKQNSFLSYMLYRRIQHDYPLKYICNMDETLLWFDLLNNNTIDIKGKKSISIRTTGYKRSSFTVILTYIADGTKLLAVCIFKLKNVPRENFPHDIYIRANENIFHAHLMDSVKNQLVEKNTNLVVIPSSCTSKLQPLDVVINKSFKSKISSAIHTFTPKGCIRKPSYSTVATWCCGISTQTEDSEDYMLFNYDNLLEQDEVNNNLGDSEYGDSEHSDSEYSDHYIEDNKYRNEWNIASEN</sequence>
<name>A0ACA9KW35_9GLOM</name>
<feature type="non-terminal residue" evidence="1">
    <location>
        <position position="1"/>
    </location>
</feature>